<dbReference type="Pfam" id="PF08544">
    <property type="entry name" value="GHMP_kinases_C"/>
    <property type="match status" value="1"/>
</dbReference>
<evidence type="ECO:0000256" key="2">
    <source>
        <dbReference type="ARBA" id="ARBA00022777"/>
    </source>
</evidence>
<accession>A0ABY5WD67</accession>
<evidence type="ECO:0000259" key="5">
    <source>
        <dbReference type="Pfam" id="PF08544"/>
    </source>
</evidence>
<feature type="domain" description="GHMP kinase C-terminal" evidence="5">
    <location>
        <begin position="220"/>
        <end position="294"/>
    </location>
</feature>
<evidence type="ECO:0000313" key="7">
    <source>
        <dbReference type="Proteomes" id="UP001059617"/>
    </source>
</evidence>
<sequence>MTVVRGAGTFPGSCTARPRPGGHQGATGVSTAFGTFGELLQGVLPAPDGDFLVTLPVARWTTASFSVDPAGRGVEVRPAHKTKARHLVETMLAGFGVPGGGLLTIDSGLPEGKGMASSSADLVATARAVANALRLEVTPRQIEELLGRIEPTDGVLYQAVVAFDHRRVRLRAVLGSLPTMTIVAVDEGGTVDTVAFNRIEKPFTAADRREYARLLDRITAAVAARDLAEVGAVATRSAEMNQMLRPKRTLDAVRAVARDVGALGVAAAHSGTMLGVLLATDDPDHAERVAATVAACSALGGQVSLHRTLCFD</sequence>
<dbReference type="EMBL" id="CP073720">
    <property type="protein sequence ID" value="UWP87104.1"/>
    <property type="molecule type" value="Genomic_DNA"/>
</dbReference>
<protein>
    <submittedName>
        <fullName evidence="6">Kinase</fullName>
    </submittedName>
</protein>
<dbReference type="InterPro" id="IPR020568">
    <property type="entry name" value="Ribosomal_Su5_D2-typ_SF"/>
</dbReference>
<evidence type="ECO:0000256" key="1">
    <source>
        <dbReference type="ARBA" id="ARBA00022679"/>
    </source>
</evidence>
<gene>
    <name evidence="6" type="ORF">Dfulv_23835</name>
</gene>
<evidence type="ECO:0000313" key="6">
    <source>
        <dbReference type="EMBL" id="UWP87104.1"/>
    </source>
</evidence>
<dbReference type="InterPro" id="IPR012363">
    <property type="entry name" value="PduX"/>
</dbReference>
<dbReference type="GO" id="GO:0016301">
    <property type="term" value="F:kinase activity"/>
    <property type="evidence" value="ECO:0007669"/>
    <property type="project" value="UniProtKB-KW"/>
</dbReference>
<dbReference type="PIRSF" id="PIRSF033887">
    <property type="entry name" value="PduX"/>
    <property type="match status" value="1"/>
</dbReference>
<organism evidence="6 7">
    <name type="scientific">Dactylosporangium fulvum</name>
    <dbReference type="NCBI Taxonomy" id="53359"/>
    <lineage>
        <taxon>Bacteria</taxon>
        <taxon>Bacillati</taxon>
        <taxon>Actinomycetota</taxon>
        <taxon>Actinomycetes</taxon>
        <taxon>Micromonosporales</taxon>
        <taxon>Micromonosporaceae</taxon>
        <taxon>Dactylosporangium</taxon>
    </lineage>
</organism>
<evidence type="ECO:0000259" key="4">
    <source>
        <dbReference type="Pfam" id="PF00288"/>
    </source>
</evidence>
<reference evidence="6" key="2">
    <citation type="submission" date="2022-09" db="EMBL/GenBank/DDBJ databases">
        <title>Biosynthetic gene clusters of Dactylosporangioum fulvum.</title>
        <authorList>
            <person name="Caradec T."/>
        </authorList>
    </citation>
    <scope>NUCLEOTIDE SEQUENCE</scope>
    <source>
        <strain evidence="6">NRRL B-16292</strain>
    </source>
</reference>
<dbReference type="InterPro" id="IPR013750">
    <property type="entry name" value="GHMP_kinase_C_dom"/>
</dbReference>
<feature type="domain" description="GHMP kinase N-terminal" evidence="4">
    <location>
        <begin position="89"/>
        <end position="151"/>
    </location>
</feature>
<name>A0ABY5WD67_9ACTN</name>
<dbReference type="InterPro" id="IPR014721">
    <property type="entry name" value="Ribsml_uS5_D2-typ_fold_subgr"/>
</dbReference>
<keyword evidence="7" id="KW-1185">Reference proteome</keyword>
<dbReference type="Gene3D" id="3.30.230.10">
    <property type="match status" value="1"/>
</dbReference>
<reference evidence="6" key="1">
    <citation type="submission" date="2021-04" db="EMBL/GenBank/DDBJ databases">
        <authorList>
            <person name="Hartkoorn R.C."/>
            <person name="Beaudoing E."/>
            <person name="Hot D."/>
        </authorList>
    </citation>
    <scope>NUCLEOTIDE SEQUENCE</scope>
    <source>
        <strain evidence="6">NRRL B-16292</strain>
    </source>
</reference>
<evidence type="ECO:0000256" key="3">
    <source>
        <dbReference type="SAM" id="MobiDB-lite"/>
    </source>
</evidence>
<proteinExistence type="predicted"/>
<dbReference type="SUPFAM" id="SSF54211">
    <property type="entry name" value="Ribosomal protein S5 domain 2-like"/>
    <property type="match status" value="1"/>
</dbReference>
<keyword evidence="2 6" id="KW-0418">Kinase</keyword>
<dbReference type="Pfam" id="PF00288">
    <property type="entry name" value="GHMP_kinases_N"/>
    <property type="match status" value="1"/>
</dbReference>
<keyword evidence="1" id="KW-0808">Transferase</keyword>
<dbReference type="RefSeq" id="WP_259866952.1">
    <property type="nucleotide sequence ID" value="NZ_BAAAST010000173.1"/>
</dbReference>
<feature type="region of interest" description="Disordered" evidence="3">
    <location>
        <begin position="1"/>
        <end position="25"/>
    </location>
</feature>
<dbReference type="InterPro" id="IPR006204">
    <property type="entry name" value="GHMP_kinase_N_dom"/>
</dbReference>
<dbReference type="Proteomes" id="UP001059617">
    <property type="component" value="Chromosome"/>
</dbReference>